<feature type="compositionally biased region" description="Basic and acidic residues" evidence="1">
    <location>
        <begin position="18"/>
        <end position="27"/>
    </location>
</feature>
<evidence type="ECO:0000256" key="1">
    <source>
        <dbReference type="SAM" id="MobiDB-lite"/>
    </source>
</evidence>
<dbReference type="Gene3D" id="1.10.167.10">
    <property type="entry name" value="Regulator of G-protein Signalling 4, domain 2"/>
    <property type="match status" value="1"/>
</dbReference>
<dbReference type="EMBL" id="ASPP01009405">
    <property type="protein sequence ID" value="ETO24154.1"/>
    <property type="molecule type" value="Genomic_DNA"/>
</dbReference>
<feature type="compositionally biased region" description="Basic residues" evidence="1">
    <location>
        <begin position="1"/>
        <end position="17"/>
    </location>
</feature>
<name>X6NEH2_RETFI</name>
<proteinExistence type="predicted"/>
<dbReference type="SUPFAM" id="SSF48097">
    <property type="entry name" value="Regulator of G-protein signaling, RGS"/>
    <property type="match status" value="1"/>
</dbReference>
<dbReference type="AlphaFoldDB" id="X6NEH2"/>
<accession>X6NEH2</accession>
<feature type="region of interest" description="Disordered" evidence="1">
    <location>
        <begin position="1"/>
        <end position="62"/>
    </location>
</feature>
<feature type="region of interest" description="Disordered" evidence="1">
    <location>
        <begin position="99"/>
        <end position="132"/>
    </location>
</feature>
<feature type="compositionally biased region" description="Polar residues" evidence="1">
    <location>
        <begin position="108"/>
        <end position="122"/>
    </location>
</feature>
<protein>
    <submittedName>
        <fullName evidence="2">Uncharacterized protein</fullName>
    </submittedName>
</protein>
<gene>
    <name evidence="2" type="ORF">RFI_13009</name>
</gene>
<comment type="caution">
    <text evidence="2">The sequence shown here is derived from an EMBL/GenBank/DDBJ whole genome shotgun (WGS) entry which is preliminary data.</text>
</comment>
<evidence type="ECO:0000313" key="2">
    <source>
        <dbReference type="EMBL" id="ETO24154.1"/>
    </source>
</evidence>
<feature type="compositionally biased region" description="Basic and acidic residues" evidence="1">
    <location>
        <begin position="39"/>
        <end position="62"/>
    </location>
</feature>
<dbReference type="Proteomes" id="UP000023152">
    <property type="component" value="Unassembled WGS sequence"/>
</dbReference>
<keyword evidence="3" id="KW-1185">Reference proteome</keyword>
<reference evidence="2 3" key="1">
    <citation type="journal article" date="2013" name="Curr. Biol.">
        <title>The Genome of the Foraminiferan Reticulomyxa filosa.</title>
        <authorList>
            <person name="Glockner G."/>
            <person name="Hulsmann N."/>
            <person name="Schleicher M."/>
            <person name="Noegel A.A."/>
            <person name="Eichinger L."/>
            <person name="Gallinger C."/>
            <person name="Pawlowski J."/>
            <person name="Sierra R."/>
            <person name="Euteneuer U."/>
            <person name="Pillet L."/>
            <person name="Moustafa A."/>
            <person name="Platzer M."/>
            <person name="Groth M."/>
            <person name="Szafranski K."/>
            <person name="Schliwa M."/>
        </authorList>
    </citation>
    <scope>NUCLEOTIDE SEQUENCE [LARGE SCALE GENOMIC DNA]</scope>
</reference>
<organism evidence="2 3">
    <name type="scientific">Reticulomyxa filosa</name>
    <dbReference type="NCBI Taxonomy" id="46433"/>
    <lineage>
        <taxon>Eukaryota</taxon>
        <taxon>Sar</taxon>
        <taxon>Rhizaria</taxon>
        <taxon>Retaria</taxon>
        <taxon>Foraminifera</taxon>
        <taxon>Monothalamids</taxon>
        <taxon>Reticulomyxidae</taxon>
        <taxon>Reticulomyxa</taxon>
    </lineage>
</organism>
<evidence type="ECO:0000313" key="3">
    <source>
        <dbReference type="Proteomes" id="UP000023152"/>
    </source>
</evidence>
<dbReference type="InterPro" id="IPR044926">
    <property type="entry name" value="RGS_subdomain_2"/>
</dbReference>
<sequence>MAHLNYRIKKKKKKKTEKKAIKNRGSEYEPNNEVQKGGGRNDREESEISNKAEYEGGEDRRFTHLAWSETNTEAEEDASSELVWSPNNSLAVLTFRMHHGSGDEGNEQAASANTNSARNLHTGTKKSDITSVEDYNSARNLHSHRMDADLEDAENGPKRKRVKTSLYDIAKSVYDRFIVEGSEMEINISSKSRSNLHFFFHQQNLPMPKGTSNLSLGNNPLGHTKNSSYPKKNTTTQMVQTNLHLSQEEEKVDQSSDHLYRLYHIFDGAWAEIWHLLSSNVYPRFVTTDHYLSIKQRLFQELEKEKLDLYRIVSSEDNSWFDHIKPRKLEIVGVKALPVDEQVALFGKPVVRVKNAKV</sequence>
<dbReference type="InterPro" id="IPR036305">
    <property type="entry name" value="RGS_sf"/>
</dbReference>